<dbReference type="Proteomes" id="UP001152622">
    <property type="component" value="Chromosome 20"/>
</dbReference>
<name>A0A9Q1EBP0_SYNKA</name>
<comment type="caution">
    <text evidence="1">The sequence shown here is derived from an EMBL/GenBank/DDBJ whole genome shotgun (WGS) entry which is preliminary data.</text>
</comment>
<organism evidence="1 2">
    <name type="scientific">Synaphobranchus kaupii</name>
    <name type="common">Kaup's arrowtooth eel</name>
    <dbReference type="NCBI Taxonomy" id="118154"/>
    <lineage>
        <taxon>Eukaryota</taxon>
        <taxon>Metazoa</taxon>
        <taxon>Chordata</taxon>
        <taxon>Craniata</taxon>
        <taxon>Vertebrata</taxon>
        <taxon>Euteleostomi</taxon>
        <taxon>Actinopterygii</taxon>
        <taxon>Neopterygii</taxon>
        <taxon>Teleostei</taxon>
        <taxon>Anguilliformes</taxon>
        <taxon>Synaphobranchidae</taxon>
        <taxon>Synaphobranchus</taxon>
    </lineage>
</organism>
<proteinExistence type="predicted"/>
<reference evidence="1" key="1">
    <citation type="journal article" date="2023" name="Science">
        <title>Genome structures resolve the early diversification of teleost fishes.</title>
        <authorList>
            <person name="Parey E."/>
            <person name="Louis A."/>
            <person name="Montfort J."/>
            <person name="Bouchez O."/>
            <person name="Roques C."/>
            <person name="Iampietro C."/>
            <person name="Lluch J."/>
            <person name="Castinel A."/>
            <person name="Donnadieu C."/>
            <person name="Desvignes T."/>
            <person name="Floi Bucao C."/>
            <person name="Jouanno E."/>
            <person name="Wen M."/>
            <person name="Mejri S."/>
            <person name="Dirks R."/>
            <person name="Jansen H."/>
            <person name="Henkel C."/>
            <person name="Chen W.J."/>
            <person name="Zahm M."/>
            <person name="Cabau C."/>
            <person name="Klopp C."/>
            <person name="Thompson A.W."/>
            <person name="Robinson-Rechavi M."/>
            <person name="Braasch I."/>
            <person name="Lecointre G."/>
            <person name="Bobe J."/>
            <person name="Postlethwait J.H."/>
            <person name="Berthelot C."/>
            <person name="Roest Crollius H."/>
            <person name="Guiguen Y."/>
        </authorList>
    </citation>
    <scope>NUCLEOTIDE SEQUENCE</scope>
    <source>
        <strain evidence="1">WJC10195</strain>
    </source>
</reference>
<accession>A0A9Q1EBP0</accession>
<protein>
    <submittedName>
        <fullName evidence="1">Uncharacterized protein</fullName>
    </submittedName>
</protein>
<evidence type="ECO:0000313" key="1">
    <source>
        <dbReference type="EMBL" id="KAJ8335829.1"/>
    </source>
</evidence>
<evidence type="ECO:0000313" key="2">
    <source>
        <dbReference type="Proteomes" id="UP001152622"/>
    </source>
</evidence>
<dbReference type="EMBL" id="JAINUF010000020">
    <property type="protein sequence ID" value="KAJ8335829.1"/>
    <property type="molecule type" value="Genomic_DNA"/>
</dbReference>
<sequence length="73" mass="8109">MSVPQRHSLAQTNFPPGLEAGSFAWSVKSYQRDPLHRRGRPGSRRRGFFIVFENKAASNTALCSTGGDGYQRP</sequence>
<dbReference type="AlphaFoldDB" id="A0A9Q1EBP0"/>
<keyword evidence="2" id="KW-1185">Reference proteome</keyword>
<gene>
    <name evidence="1" type="ORF">SKAU_G00391710</name>
</gene>